<dbReference type="RefSeq" id="WP_407339046.1">
    <property type="nucleotide sequence ID" value="NZ_CP136862.1"/>
</dbReference>
<evidence type="ECO:0000256" key="1">
    <source>
        <dbReference type="SAM" id="SignalP"/>
    </source>
</evidence>
<keyword evidence="1" id="KW-0732">Signal</keyword>
<sequence length="124" mass="12770">MTSLRQGSATKRVAISVVALYALLLQALLGAAAHAAAFDRFGNAICAPDGSNPEAPGGEQDHQHCLCCILACAASGCAYLATASGLAAFPQRMALAVVWAPMPGIPTRAPQRFYFAARGPPESI</sequence>
<reference evidence="2 3" key="1">
    <citation type="submission" date="2023-10" db="EMBL/GenBank/DDBJ databases">
        <title>Novel methanotroph of the genus Methylocapsa from a subarctic wetland.</title>
        <authorList>
            <person name="Belova S.E."/>
            <person name="Oshkin I.Y."/>
            <person name="Miroshnikov K."/>
            <person name="Dedysh S.N."/>
        </authorList>
    </citation>
    <scope>NUCLEOTIDE SEQUENCE [LARGE SCALE GENOMIC DNA]</scope>
    <source>
        <strain evidence="2 3">RX1</strain>
    </source>
</reference>
<organism evidence="2 3">
    <name type="scientific">Methylocapsa polymorpha</name>
    <dbReference type="NCBI Taxonomy" id="3080828"/>
    <lineage>
        <taxon>Bacteria</taxon>
        <taxon>Pseudomonadati</taxon>
        <taxon>Pseudomonadota</taxon>
        <taxon>Alphaproteobacteria</taxon>
        <taxon>Hyphomicrobiales</taxon>
        <taxon>Beijerinckiaceae</taxon>
        <taxon>Methylocapsa</taxon>
    </lineage>
</organism>
<protein>
    <recommendedName>
        <fullName evidence="4">DUF2946 domain-containing protein</fullName>
    </recommendedName>
</protein>
<gene>
    <name evidence="2" type="ORF">RZS28_17730</name>
</gene>
<accession>A0ABZ0HS40</accession>
<evidence type="ECO:0000313" key="3">
    <source>
        <dbReference type="Proteomes" id="UP001626536"/>
    </source>
</evidence>
<evidence type="ECO:0000313" key="2">
    <source>
        <dbReference type="EMBL" id="WOJ89600.1"/>
    </source>
</evidence>
<dbReference type="Proteomes" id="UP001626536">
    <property type="component" value="Chromosome"/>
</dbReference>
<keyword evidence="3" id="KW-1185">Reference proteome</keyword>
<dbReference type="EMBL" id="CP136862">
    <property type="protein sequence ID" value="WOJ89600.1"/>
    <property type="molecule type" value="Genomic_DNA"/>
</dbReference>
<name>A0ABZ0HS40_9HYPH</name>
<evidence type="ECO:0008006" key="4">
    <source>
        <dbReference type="Google" id="ProtNLM"/>
    </source>
</evidence>
<proteinExistence type="predicted"/>
<feature type="chain" id="PRO_5045505924" description="DUF2946 domain-containing protein" evidence="1">
    <location>
        <begin position="36"/>
        <end position="124"/>
    </location>
</feature>
<feature type="signal peptide" evidence="1">
    <location>
        <begin position="1"/>
        <end position="35"/>
    </location>
</feature>